<dbReference type="PANTHER" id="PTHR14009:SF1">
    <property type="entry name" value="MITOCHONDRIAL PROTON_CALCIUM EXCHANGER PROTEIN"/>
    <property type="match status" value="1"/>
</dbReference>
<comment type="caution">
    <text evidence="10">The sequence shown here is derived from an EMBL/GenBank/DDBJ whole genome shotgun (WGS) entry which is preliminary data.</text>
</comment>
<evidence type="ECO:0000256" key="5">
    <source>
        <dbReference type="ARBA" id="ARBA00023128"/>
    </source>
</evidence>
<evidence type="ECO:0000256" key="7">
    <source>
        <dbReference type="PROSITE-ProRule" id="PRU01094"/>
    </source>
</evidence>
<protein>
    <submittedName>
        <fullName evidence="10">LETM1-like protein</fullName>
    </submittedName>
</protein>
<evidence type="ECO:0000313" key="11">
    <source>
        <dbReference type="Proteomes" id="UP001195914"/>
    </source>
</evidence>
<proteinExistence type="predicted"/>
<keyword evidence="11" id="KW-1185">Reference proteome</keyword>
<name>A0AAD9LIY8_BABDI</name>
<comment type="subcellular location">
    <subcellularLocation>
        <location evidence="1">Mitochondrion inner membrane</location>
        <topology evidence="1">Single-pass membrane protein</topology>
    </subcellularLocation>
</comment>
<dbReference type="InterPro" id="IPR044202">
    <property type="entry name" value="LETM1/MDM38-like"/>
</dbReference>
<dbReference type="GO" id="GO:0043022">
    <property type="term" value="F:ribosome binding"/>
    <property type="evidence" value="ECO:0007669"/>
    <property type="project" value="InterPro"/>
</dbReference>
<dbReference type="InterPro" id="IPR033122">
    <property type="entry name" value="LETM1-like_RBD"/>
</dbReference>
<reference evidence="10" key="1">
    <citation type="journal article" date="2014" name="Nucleic Acids Res.">
        <title>The evolutionary dynamics of variant antigen genes in Babesia reveal a history of genomic innovation underlying host-parasite interaction.</title>
        <authorList>
            <person name="Jackson A.P."/>
            <person name="Otto T.D."/>
            <person name="Darby A."/>
            <person name="Ramaprasad A."/>
            <person name="Xia D."/>
            <person name="Echaide I.E."/>
            <person name="Farber M."/>
            <person name="Gahlot S."/>
            <person name="Gamble J."/>
            <person name="Gupta D."/>
            <person name="Gupta Y."/>
            <person name="Jackson L."/>
            <person name="Malandrin L."/>
            <person name="Malas T.B."/>
            <person name="Moussa E."/>
            <person name="Nair M."/>
            <person name="Reid A.J."/>
            <person name="Sanders M."/>
            <person name="Sharma J."/>
            <person name="Tracey A."/>
            <person name="Quail M.A."/>
            <person name="Weir W."/>
            <person name="Wastling J.M."/>
            <person name="Hall N."/>
            <person name="Willadsen P."/>
            <person name="Lingelbach K."/>
            <person name="Shiels B."/>
            <person name="Tait A."/>
            <person name="Berriman M."/>
            <person name="Allred D.R."/>
            <person name="Pain A."/>
        </authorList>
    </citation>
    <scope>NUCLEOTIDE SEQUENCE</scope>
    <source>
        <strain evidence="10">1802A</strain>
    </source>
</reference>
<reference evidence="10" key="2">
    <citation type="submission" date="2021-05" db="EMBL/GenBank/DDBJ databases">
        <authorList>
            <person name="Pain A."/>
        </authorList>
    </citation>
    <scope>NUCLEOTIDE SEQUENCE</scope>
    <source>
        <strain evidence="10">1802A</strain>
    </source>
</reference>
<dbReference type="PANTHER" id="PTHR14009">
    <property type="entry name" value="LEUCINE ZIPPER-EF-HAND CONTAINING TRANSMEMBRANE PROTEIN"/>
    <property type="match status" value="1"/>
</dbReference>
<dbReference type="Pfam" id="PF07766">
    <property type="entry name" value="LETM1_RBD"/>
    <property type="match status" value="1"/>
</dbReference>
<keyword evidence="6" id="KW-0472">Membrane</keyword>
<dbReference type="AlphaFoldDB" id="A0AAD9LIY8"/>
<feature type="domain" description="Letm1 RBD" evidence="9">
    <location>
        <begin position="399"/>
        <end position="606"/>
    </location>
</feature>
<evidence type="ECO:0000256" key="3">
    <source>
        <dbReference type="ARBA" id="ARBA00022792"/>
    </source>
</evidence>
<dbReference type="GO" id="GO:0030003">
    <property type="term" value="P:intracellular monoatomic cation homeostasis"/>
    <property type="evidence" value="ECO:0007669"/>
    <property type="project" value="TreeGrafter"/>
</dbReference>
<evidence type="ECO:0000256" key="1">
    <source>
        <dbReference type="ARBA" id="ARBA00004434"/>
    </source>
</evidence>
<evidence type="ECO:0000256" key="6">
    <source>
        <dbReference type="ARBA" id="ARBA00023136"/>
    </source>
</evidence>
<keyword evidence="5 7" id="KW-0496">Mitochondrion</keyword>
<feature type="coiled-coil region" evidence="8">
    <location>
        <begin position="653"/>
        <end position="690"/>
    </location>
</feature>
<dbReference type="GO" id="GO:0005743">
    <property type="term" value="C:mitochondrial inner membrane"/>
    <property type="evidence" value="ECO:0007669"/>
    <property type="project" value="UniProtKB-SubCell"/>
</dbReference>
<dbReference type="PROSITE" id="PS51758">
    <property type="entry name" value="LETM1_RBD"/>
    <property type="match status" value="1"/>
</dbReference>
<accession>A0AAD9LIY8</accession>
<evidence type="ECO:0000256" key="4">
    <source>
        <dbReference type="ARBA" id="ARBA00022989"/>
    </source>
</evidence>
<evidence type="ECO:0000259" key="9">
    <source>
        <dbReference type="PROSITE" id="PS51758"/>
    </source>
</evidence>
<organism evidence="10 11">
    <name type="scientific">Babesia divergens</name>
    <dbReference type="NCBI Taxonomy" id="32595"/>
    <lineage>
        <taxon>Eukaryota</taxon>
        <taxon>Sar</taxon>
        <taxon>Alveolata</taxon>
        <taxon>Apicomplexa</taxon>
        <taxon>Aconoidasida</taxon>
        <taxon>Piroplasmida</taxon>
        <taxon>Babesiidae</taxon>
        <taxon>Babesia</taxon>
    </lineage>
</organism>
<keyword evidence="4" id="KW-1133">Transmembrane helix</keyword>
<dbReference type="Proteomes" id="UP001195914">
    <property type="component" value="Unassembled WGS sequence"/>
</dbReference>
<dbReference type="EMBL" id="JAHBMH010000024">
    <property type="protein sequence ID" value="KAK1938423.1"/>
    <property type="molecule type" value="Genomic_DNA"/>
</dbReference>
<evidence type="ECO:0000256" key="2">
    <source>
        <dbReference type="ARBA" id="ARBA00022692"/>
    </source>
</evidence>
<keyword evidence="8" id="KW-0175">Coiled coil</keyword>
<keyword evidence="3" id="KW-0999">Mitochondrion inner membrane</keyword>
<keyword evidence="2" id="KW-0812">Transmembrane</keyword>
<gene>
    <name evidence="10" type="ORF">X943_001086</name>
</gene>
<sequence length="828" mass="94414">MWKGVVHLDASAVNLQGKRSLLKSSARRSHTVTPTVSSYQYGRVFDGYNTIGDCCRDAPSFPILGRLPYRGDCARETPSSPANCFLMHSITNYGMYSGNRGIGRCLNSDLQVLLPLHGINRLYCSGAHGRYLPKCNTDSIRHVSTTGSFSYGNRPSYGAPTYKDGTAYSVCANDVLPYSGGFSNNVNRVHQNYGKFTKPYGMYYSAPFQRNFSMFGGPGKKGVQNVSSADMFSISKRHSSTRSIVRLSFSVVKWAVVLPFRLGKWAVHLFSLTFRMVTHLMRLSARAAVVARVSGVSGIFKSIIDGVKHTVHWCKTGFRLYFANVKVSYYILLKRLKGHPMRYNERKLLMKTLNDALKMVPFSFFIIVPFAEFLLPVAIRLFPQMLPSTFRTDNSKSDDYLQKKLLAKKELAQFFQELVQERTNQILQEELDSSLKTKMEALKDFQERILNKEDLDINPFLSCNELLVFSKIFKKEFKLDQMNLETLKVMCKLLGITPFSMRTHVVLQLRHHLLKIQREDRLILWEGVDSLTTEELQEACRDRAMKFYNVTKEQLQQQLKQWLDLSSMPEISPILLLWSRCITMTHEPMAIKADNEVKPEADAHPAEVAGPTVDAVCKEPCEPAKPAKIAEKFAEEVTTAQKASSFSIVQAVTAAAEIDAQKLLNREERLEELSLKAEELKSIIEGNIQETEEEIADGAVPFDDPKREELMMELHGCEERYMQLNQGEHVILHTHEINKLLPLSKQEILTRHEELLSALHLQRQISDLQHNQLTEMFMFLLKVSEDSNVGKPFDFKDSVNDLVKAARQEMEKIEELTHQFDKHNLTYD</sequence>
<evidence type="ECO:0000313" key="10">
    <source>
        <dbReference type="EMBL" id="KAK1938423.1"/>
    </source>
</evidence>
<evidence type="ECO:0000256" key="8">
    <source>
        <dbReference type="SAM" id="Coils"/>
    </source>
</evidence>